<gene>
    <name evidence="1" type="ORF">EI545_14515</name>
</gene>
<dbReference type="GO" id="GO:0015562">
    <property type="term" value="F:efflux transmembrane transporter activity"/>
    <property type="evidence" value="ECO:0007669"/>
    <property type="project" value="TreeGrafter"/>
</dbReference>
<dbReference type="Proteomes" id="UP000282002">
    <property type="component" value="Chromosome"/>
</dbReference>
<organism evidence="1 2">
    <name type="scientific">Tabrizicola piscis</name>
    <dbReference type="NCBI Taxonomy" id="2494374"/>
    <lineage>
        <taxon>Bacteria</taxon>
        <taxon>Pseudomonadati</taxon>
        <taxon>Pseudomonadota</taxon>
        <taxon>Alphaproteobacteria</taxon>
        <taxon>Rhodobacterales</taxon>
        <taxon>Paracoccaceae</taxon>
        <taxon>Tabrizicola</taxon>
    </lineage>
</organism>
<dbReference type="Gene3D" id="1.10.287.470">
    <property type="entry name" value="Helix hairpin bin"/>
    <property type="match status" value="2"/>
</dbReference>
<dbReference type="RefSeq" id="WP_125326136.1">
    <property type="nucleotide sequence ID" value="NZ_CP034328.1"/>
</dbReference>
<dbReference type="Gene3D" id="2.40.30.170">
    <property type="match status" value="1"/>
</dbReference>
<proteinExistence type="predicted"/>
<dbReference type="GO" id="GO:1990281">
    <property type="term" value="C:efflux pump complex"/>
    <property type="evidence" value="ECO:0007669"/>
    <property type="project" value="TreeGrafter"/>
</dbReference>
<evidence type="ECO:0000313" key="1">
    <source>
        <dbReference type="EMBL" id="AZL59941.1"/>
    </source>
</evidence>
<sequence length="482" mass="50070">MRFLRRSLTGLFLLAVTLGLLGLAAVTVGNALRQSLSDDRPGRTPEERVVAANVLTLTPGTVTPQMTAFGKVEARRTLELRSRAGGTVVWVADSFRNGLAVTEGEVLVRLDPAPAAEALALAQAGLTEARAAADEAVAAVDLARDDLAAAEAQVELRRQALARQQDLAARGAGSSQAVETAELALSAADQSVLSRRQALASAIARVDQTAVAVTRAEIALTEAERGLADTELRAGLAGRVDGVTLVTGAVVGANEVFGRIVDLLALDVAVRLSTAQFGGLLGSDGALRDALVTVRPGGAGEVTLTGRLDRVGAAVGEGQTGRLVYVAMDAAPGVETLLQPGDFVSVSIEEAALPDAAVLPATALGRNGTLLALGAEDRLEEVAVDVLRRHGDDVIIRVGSLAGRDVVSERSAFLGDGIRIRPIRPQAAADVFLTPERRAVLMALVEASQSLAEAEKTALLRALEAETVPAEMIDRLERRMDG</sequence>
<dbReference type="KEGG" id="taw:EI545_14515"/>
<accession>A0A3S8U8K2</accession>
<dbReference type="AlphaFoldDB" id="A0A3S8U8K2"/>
<dbReference type="PANTHER" id="PTHR30469">
    <property type="entry name" value="MULTIDRUG RESISTANCE PROTEIN MDTA"/>
    <property type="match status" value="1"/>
</dbReference>
<dbReference type="Gene3D" id="2.40.50.100">
    <property type="match status" value="2"/>
</dbReference>
<dbReference type="EMBL" id="CP034328">
    <property type="protein sequence ID" value="AZL59941.1"/>
    <property type="molecule type" value="Genomic_DNA"/>
</dbReference>
<dbReference type="SUPFAM" id="SSF111369">
    <property type="entry name" value="HlyD-like secretion proteins"/>
    <property type="match status" value="2"/>
</dbReference>
<dbReference type="OrthoDB" id="7626141at2"/>
<reference evidence="1 2" key="1">
    <citation type="submission" date="2018-12" db="EMBL/GenBank/DDBJ databases">
        <title>Complete genome sequencing of Tabrizicola sp. K13M18.</title>
        <authorList>
            <person name="Bae J.-W."/>
        </authorList>
    </citation>
    <scope>NUCLEOTIDE SEQUENCE [LARGE SCALE GENOMIC DNA]</scope>
    <source>
        <strain evidence="1 2">K13M18</strain>
    </source>
</reference>
<protein>
    <submittedName>
        <fullName evidence="1">Efflux transporter periplasmic adaptor subunit</fullName>
    </submittedName>
</protein>
<evidence type="ECO:0000313" key="2">
    <source>
        <dbReference type="Proteomes" id="UP000282002"/>
    </source>
</evidence>
<dbReference type="Gene3D" id="2.40.420.20">
    <property type="match status" value="1"/>
</dbReference>
<keyword evidence="2" id="KW-1185">Reference proteome</keyword>
<name>A0A3S8U8K2_9RHOB</name>